<feature type="compositionally biased region" description="Low complexity" evidence="1">
    <location>
        <begin position="137"/>
        <end position="153"/>
    </location>
</feature>
<dbReference type="EMBL" id="KZ303513">
    <property type="protein sequence ID" value="PIA14751.1"/>
    <property type="molecule type" value="Genomic_DNA"/>
</dbReference>
<dbReference type="OrthoDB" id="5757777at2759"/>
<feature type="compositionally biased region" description="Acidic residues" evidence="1">
    <location>
        <begin position="174"/>
        <end position="232"/>
    </location>
</feature>
<reference evidence="3 4" key="1">
    <citation type="journal article" date="2015" name="Genome Biol. Evol.">
        <title>Phylogenomic analyses indicate that early fungi evolved digesting cell walls of algal ancestors of land plants.</title>
        <authorList>
            <person name="Chang Y."/>
            <person name="Wang S."/>
            <person name="Sekimoto S."/>
            <person name="Aerts A.L."/>
            <person name="Choi C."/>
            <person name="Clum A."/>
            <person name="LaButti K.M."/>
            <person name="Lindquist E.A."/>
            <person name="Yee Ngan C."/>
            <person name="Ohm R.A."/>
            <person name="Salamov A.A."/>
            <person name="Grigoriev I.V."/>
            <person name="Spatafora J.W."/>
            <person name="Berbee M.L."/>
        </authorList>
    </citation>
    <scope>NUCLEOTIDE SEQUENCE [LARGE SCALE GENOMIC DNA]</scope>
    <source>
        <strain evidence="3 4">NRRL 1564</strain>
    </source>
</reference>
<feature type="compositionally biased region" description="Polar residues" evidence="1">
    <location>
        <begin position="79"/>
        <end position="93"/>
    </location>
</feature>
<feature type="region of interest" description="Disordered" evidence="1">
    <location>
        <begin position="23"/>
        <end position="56"/>
    </location>
</feature>
<feature type="region of interest" description="Disordered" evidence="1">
    <location>
        <begin position="76"/>
        <end position="235"/>
    </location>
</feature>
<dbReference type="AlphaFoldDB" id="A0A2G5B6X8"/>
<dbReference type="Proteomes" id="UP000242474">
    <property type="component" value="Unassembled WGS sequence"/>
</dbReference>
<accession>A0A2G5B6X8</accession>
<keyword evidence="2" id="KW-0732">Signal</keyword>
<evidence type="ECO:0000313" key="3">
    <source>
        <dbReference type="EMBL" id="PIA14751.1"/>
    </source>
</evidence>
<gene>
    <name evidence="3" type="ORF">COEREDRAFT_82506</name>
</gene>
<feature type="chain" id="PRO_5013619787" evidence="2">
    <location>
        <begin position="17"/>
        <end position="263"/>
    </location>
</feature>
<proteinExistence type="predicted"/>
<keyword evidence="4" id="KW-1185">Reference proteome</keyword>
<organism evidence="3 4">
    <name type="scientific">Coemansia reversa (strain ATCC 12441 / NRRL 1564)</name>
    <dbReference type="NCBI Taxonomy" id="763665"/>
    <lineage>
        <taxon>Eukaryota</taxon>
        <taxon>Fungi</taxon>
        <taxon>Fungi incertae sedis</taxon>
        <taxon>Zoopagomycota</taxon>
        <taxon>Kickxellomycotina</taxon>
        <taxon>Kickxellomycetes</taxon>
        <taxon>Kickxellales</taxon>
        <taxon>Kickxellaceae</taxon>
        <taxon>Coemansia</taxon>
    </lineage>
</organism>
<name>A0A2G5B6X8_COERN</name>
<evidence type="ECO:0000256" key="1">
    <source>
        <dbReference type="SAM" id="MobiDB-lite"/>
    </source>
</evidence>
<feature type="compositionally biased region" description="Low complexity" evidence="1">
    <location>
        <begin position="43"/>
        <end position="53"/>
    </location>
</feature>
<evidence type="ECO:0000313" key="4">
    <source>
        <dbReference type="Proteomes" id="UP000242474"/>
    </source>
</evidence>
<protein>
    <submittedName>
        <fullName evidence="3">Uncharacterized protein</fullName>
    </submittedName>
</protein>
<feature type="compositionally biased region" description="Low complexity" evidence="1">
    <location>
        <begin position="23"/>
        <end position="35"/>
    </location>
</feature>
<feature type="signal peptide" evidence="2">
    <location>
        <begin position="1"/>
        <end position="16"/>
    </location>
</feature>
<feature type="compositionally biased region" description="Acidic residues" evidence="1">
    <location>
        <begin position="154"/>
        <end position="166"/>
    </location>
</feature>
<sequence length="263" mass="26953">MQISLVAFLLAASAFAQVQPADVAPSPGAVAGAAPEPAPAVPVPGATEGVVPGTDVNDINNFVHEFQEGAASPLPVAEQQVQQAVGSTNNDEAQSAHAEDEANAENASEFQGSLAGAPTGDEKAALPTPEQDNSAWASASPLSDESSESAGESTTDEDLDELESLSDDLNSLDGSDEDSDEDSQDDSDSEDSEDSEESDDFDSTDKDSEDSEDSDSLDSDESDDDTFDDSFTDDYSGAAKLSLGGRVDAILCLAGFVGAAALF</sequence>
<evidence type="ECO:0000256" key="2">
    <source>
        <dbReference type="SAM" id="SignalP"/>
    </source>
</evidence>